<dbReference type="Proteomes" id="UP000648352">
    <property type="component" value="Unassembled WGS sequence"/>
</dbReference>
<protein>
    <recommendedName>
        <fullName evidence="3">DUF1508 domain-containing protein</fullName>
    </recommendedName>
</protein>
<accession>A0ABR8S5B4</accession>
<evidence type="ECO:0000313" key="2">
    <source>
        <dbReference type="Proteomes" id="UP000648352"/>
    </source>
</evidence>
<gene>
    <name evidence="1" type="ORF">H9651_13475</name>
</gene>
<keyword evidence="2" id="KW-1185">Reference proteome</keyword>
<evidence type="ECO:0008006" key="3">
    <source>
        <dbReference type="Google" id="ProtNLM"/>
    </source>
</evidence>
<dbReference type="RefSeq" id="WP_191719850.1">
    <property type="nucleotide sequence ID" value="NZ_JACSQP010000011.1"/>
</dbReference>
<comment type="caution">
    <text evidence="1">The sequence shown here is derived from an EMBL/GenBank/DDBJ whole genome shotgun (WGS) entry which is preliminary data.</text>
</comment>
<evidence type="ECO:0000313" key="1">
    <source>
        <dbReference type="EMBL" id="MBD7958650.1"/>
    </source>
</evidence>
<name>A0ABR8S5B4_9MICO</name>
<reference evidence="1 2" key="1">
    <citation type="submission" date="2020-08" db="EMBL/GenBank/DDBJ databases">
        <title>A Genomic Blueprint of the Chicken Gut Microbiome.</title>
        <authorList>
            <person name="Gilroy R."/>
            <person name="Ravi A."/>
            <person name="Getino M."/>
            <person name="Pursley I."/>
            <person name="Horton D.L."/>
            <person name="Alikhan N.-F."/>
            <person name="Baker D."/>
            <person name="Gharbi K."/>
            <person name="Hall N."/>
            <person name="Watson M."/>
            <person name="Adriaenssens E.M."/>
            <person name="Foster-Nyarko E."/>
            <person name="Jarju S."/>
            <person name="Secka A."/>
            <person name="Antonio M."/>
            <person name="Oren A."/>
            <person name="Chaudhuri R."/>
            <person name="La Ragione R.M."/>
            <person name="Hildebrand F."/>
            <person name="Pallen M.J."/>
        </authorList>
    </citation>
    <scope>NUCLEOTIDE SEQUENCE [LARGE SCALE GENOMIC DNA]</scope>
    <source>
        <strain evidence="1 2">Sa4CUA7</strain>
    </source>
</reference>
<organism evidence="1 2">
    <name type="scientific">Microbacterium pullorum</name>
    <dbReference type="NCBI Taxonomy" id="2762236"/>
    <lineage>
        <taxon>Bacteria</taxon>
        <taxon>Bacillati</taxon>
        <taxon>Actinomycetota</taxon>
        <taxon>Actinomycetes</taxon>
        <taxon>Micrococcales</taxon>
        <taxon>Microbacteriaceae</taxon>
        <taxon>Microbacterium</taxon>
    </lineage>
</organism>
<proteinExistence type="predicted"/>
<sequence>MRIAHADGAYTATLATDDGEQTFIHRSGRSSAPLARKVAEVATDRRASLFALAVNCPPVGVPRFTRP</sequence>
<dbReference type="EMBL" id="JACSQP010000011">
    <property type="protein sequence ID" value="MBD7958650.1"/>
    <property type="molecule type" value="Genomic_DNA"/>
</dbReference>